<dbReference type="Pfam" id="PF00018">
    <property type="entry name" value="SH3_1"/>
    <property type="match status" value="3"/>
</dbReference>
<dbReference type="AlphaFoldDB" id="A0A4E0S295"/>
<dbReference type="SUPFAM" id="SSF50044">
    <property type="entry name" value="SH3-domain"/>
    <property type="match status" value="3"/>
</dbReference>
<dbReference type="GO" id="GO:0005737">
    <property type="term" value="C:cytoplasm"/>
    <property type="evidence" value="ECO:0007669"/>
    <property type="project" value="TreeGrafter"/>
</dbReference>
<accession>A0A4E0S295</accession>
<dbReference type="PANTHER" id="PTHR19969:SF14">
    <property type="entry name" value="DREADLOCKS, ISOFORM B"/>
    <property type="match status" value="1"/>
</dbReference>
<dbReference type="PROSITE" id="PS50001">
    <property type="entry name" value="SH2"/>
    <property type="match status" value="1"/>
</dbReference>
<evidence type="ECO:0000256" key="2">
    <source>
        <dbReference type="ARBA" id="ARBA00022999"/>
    </source>
</evidence>
<dbReference type="EMBL" id="JXXN02000448">
    <property type="protein sequence ID" value="THD27352.1"/>
    <property type="molecule type" value="Genomic_DNA"/>
</dbReference>
<gene>
    <name evidence="8" type="ORF">D915_001860</name>
</gene>
<feature type="domain" description="SH3" evidence="7">
    <location>
        <begin position="215"/>
        <end position="279"/>
    </location>
</feature>
<dbReference type="Gene3D" id="2.30.30.40">
    <property type="entry name" value="SH3 Domains"/>
    <property type="match status" value="3"/>
</dbReference>
<feature type="domain" description="SH3" evidence="7">
    <location>
        <begin position="4"/>
        <end position="63"/>
    </location>
</feature>
<evidence type="ECO:0000313" key="9">
    <source>
        <dbReference type="Proteomes" id="UP000230066"/>
    </source>
</evidence>
<dbReference type="InterPro" id="IPR036028">
    <property type="entry name" value="SH3-like_dom_sf"/>
</dbReference>
<comment type="caution">
    <text evidence="8">The sequence shown here is derived from an EMBL/GenBank/DDBJ whole genome shotgun (WGS) entry which is preliminary data.</text>
</comment>
<dbReference type="InterPro" id="IPR000980">
    <property type="entry name" value="SH2"/>
</dbReference>
<dbReference type="Pfam" id="PF00017">
    <property type="entry name" value="SH2"/>
    <property type="match status" value="1"/>
</dbReference>
<dbReference type="GO" id="GO:0030971">
    <property type="term" value="F:receptor tyrosine kinase binding"/>
    <property type="evidence" value="ECO:0007669"/>
    <property type="project" value="TreeGrafter"/>
</dbReference>
<keyword evidence="2 3" id="KW-0727">SH2 domain</keyword>
<feature type="domain" description="SH3" evidence="7">
    <location>
        <begin position="323"/>
        <end position="385"/>
    </location>
</feature>
<dbReference type="SUPFAM" id="SSF55550">
    <property type="entry name" value="SH2 domain"/>
    <property type="match status" value="1"/>
</dbReference>
<dbReference type="InterPro" id="IPR051184">
    <property type="entry name" value="Tyrosine-phos_adapter"/>
</dbReference>
<protein>
    <submittedName>
        <fullName evidence="8">Uncharacterized protein</fullName>
    </submittedName>
</protein>
<proteinExistence type="predicted"/>
<evidence type="ECO:0000256" key="1">
    <source>
        <dbReference type="ARBA" id="ARBA00022443"/>
    </source>
</evidence>
<name>A0A4E0S295_FASHE</name>
<dbReference type="PRINTS" id="PR00401">
    <property type="entry name" value="SH2DOMAIN"/>
</dbReference>
<organism evidence="8 9">
    <name type="scientific">Fasciola hepatica</name>
    <name type="common">Liver fluke</name>
    <dbReference type="NCBI Taxonomy" id="6192"/>
    <lineage>
        <taxon>Eukaryota</taxon>
        <taxon>Metazoa</taxon>
        <taxon>Spiralia</taxon>
        <taxon>Lophotrochozoa</taxon>
        <taxon>Platyhelminthes</taxon>
        <taxon>Trematoda</taxon>
        <taxon>Digenea</taxon>
        <taxon>Plagiorchiida</taxon>
        <taxon>Echinostomata</taxon>
        <taxon>Echinostomatoidea</taxon>
        <taxon>Fasciolidae</taxon>
        <taxon>Fasciola</taxon>
    </lineage>
</organism>
<feature type="domain" description="SH2" evidence="6">
    <location>
        <begin position="443"/>
        <end position="518"/>
    </location>
</feature>
<evidence type="ECO:0000259" key="6">
    <source>
        <dbReference type="PROSITE" id="PS50001"/>
    </source>
</evidence>
<dbReference type="SMART" id="SM00252">
    <property type="entry name" value="SH2"/>
    <property type="match status" value="1"/>
</dbReference>
<dbReference type="Gene3D" id="3.30.505.10">
    <property type="entry name" value="SH2 domain"/>
    <property type="match status" value="1"/>
</dbReference>
<dbReference type="Proteomes" id="UP000230066">
    <property type="component" value="Unassembled WGS sequence"/>
</dbReference>
<dbReference type="GO" id="GO:0016477">
    <property type="term" value="P:cell migration"/>
    <property type="evidence" value="ECO:0007669"/>
    <property type="project" value="TreeGrafter"/>
</dbReference>
<sequence>MAGKDKHDLVAKFDYYATEPHELTILRGERLTLLDDSLQWWQVMNSHGEIGYVPSNYVRPAKQTILENLRSTLTWRRTTSEKPAKNYTPILPCSYKKTETSRQLSMPVISPCRTFASQNTITREDFLKDRSILNTIKGNERSVLCLTNTKHSHIATGGPNVVNLEKHISQRLTNKKTQVTHIYNEGSTTTVPVVQSNGTKSPNLHQIARLGEEQPENLFCRVVQPYEAQLADELSIRPGDRIHVYKKSADGWWFGALMNRGCRTVTGWFPSILVHCESSGNPIRNPTSMKPALIPANAADHQSSKNLIANSPTLKTASPDNNPQRRTALTLYPYWRNHLEELSFQVHEVLEVITQPPMEAAWWRCRNTRGEVGWAPRNYLVLLPEPENTDILRDITELTSASPNQFDSRDTCCSKTCNVDSELLRMVYAKRSKWANVFLTKPWFWGSLSRAECERVLRLFAVPGEFVLRDSESDKGNLTITMNTGKRNRNFKVFVRDNGYRIGYRVFNTMDDLIRYYQSHIIFTDDNQRFFLTQAFAYPGTPELELDRSDYTVTFRPYDSAHPGYMGSDRSNIHGAQTLPHQNASGRNL</sequence>
<dbReference type="GO" id="GO:0048013">
    <property type="term" value="P:ephrin receptor signaling pathway"/>
    <property type="evidence" value="ECO:0007669"/>
    <property type="project" value="TreeGrafter"/>
</dbReference>
<keyword evidence="1 4" id="KW-0728">SH3 domain</keyword>
<evidence type="ECO:0000256" key="4">
    <source>
        <dbReference type="PROSITE-ProRule" id="PRU00192"/>
    </source>
</evidence>
<evidence type="ECO:0000259" key="7">
    <source>
        <dbReference type="PROSITE" id="PS50002"/>
    </source>
</evidence>
<dbReference type="PANTHER" id="PTHR19969">
    <property type="entry name" value="SH2-SH3 ADAPTOR PROTEIN-RELATED"/>
    <property type="match status" value="1"/>
</dbReference>
<dbReference type="SMART" id="SM00326">
    <property type="entry name" value="SH3"/>
    <property type="match status" value="3"/>
</dbReference>
<evidence type="ECO:0000313" key="8">
    <source>
        <dbReference type="EMBL" id="THD27352.1"/>
    </source>
</evidence>
<dbReference type="InterPro" id="IPR001452">
    <property type="entry name" value="SH3_domain"/>
</dbReference>
<feature type="region of interest" description="Disordered" evidence="5">
    <location>
        <begin position="566"/>
        <end position="589"/>
    </location>
</feature>
<reference evidence="8" key="1">
    <citation type="submission" date="2019-03" db="EMBL/GenBank/DDBJ databases">
        <title>Improved annotation for the trematode Fasciola hepatica.</title>
        <authorList>
            <person name="Choi Y.-J."/>
            <person name="Martin J."/>
            <person name="Mitreva M."/>
        </authorList>
    </citation>
    <scope>NUCLEOTIDE SEQUENCE [LARGE SCALE GENOMIC DNA]</scope>
</reference>
<feature type="compositionally biased region" description="Polar residues" evidence="5">
    <location>
        <begin position="579"/>
        <end position="589"/>
    </location>
</feature>
<evidence type="ECO:0000256" key="5">
    <source>
        <dbReference type="SAM" id="MobiDB-lite"/>
    </source>
</evidence>
<dbReference type="InterPro" id="IPR036860">
    <property type="entry name" value="SH2_dom_sf"/>
</dbReference>
<dbReference type="GO" id="GO:0035591">
    <property type="term" value="F:signaling adaptor activity"/>
    <property type="evidence" value="ECO:0007669"/>
    <property type="project" value="TreeGrafter"/>
</dbReference>
<keyword evidence="9" id="KW-1185">Reference proteome</keyword>
<dbReference type="PROSITE" id="PS50002">
    <property type="entry name" value="SH3"/>
    <property type="match status" value="3"/>
</dbReference>
<evidence type="ECO:0000256" key="3">
    <source>
        <dbReference type="PROSITE-ProRule" id="PRU00191"/>
    </source>
</evidence>